<geneLocation type="plasmid" evidence="1 2">
    <name>pREB2</name>
</geneLocation>
<dbReference type="KEGG" id="amr:AM1_B0227"/>
<sequence>MLYSLNGPLSNKILALGIKSKKSLKNSLTLKMVVLKYSQLNKQVQFRD</sequence>
<reference evidence="1 2" key="1">
    <citation type="journal article" date="2008" name="Proc. Natl. Acad. Sci. U.S.A.">
        <title>Niche adaptation and genome expansion in the chlorophyll d-producing cyanobacterium Acaryochloris marina.</title>
        <authorList>
            <person name="Swingley W.D."/>
            <person name="Chen M."/>
            <person name="Cheung P.C."/>
            <person name="Conrad A.L."/>
            <person name="Dejesa L.C."/>
            <person name="Hao J."/>
            <person name="Honchak B.M."/>
            <person name="Karbach L.E."/>
            <person name="Kurdoglu A."/>
            <person name="Lahiri S."/>
            <person name="Mastrian S.D."/>
            <person name="Miyashita H."/>
            <person name="Page L."/>
            <person name="Ramakrishna P."/>
            <person name="Satoh S."/>
            <person name="Sattley W.M."/>
            <person name="Shimada Y."/>
            <person name="Taylor H.L."/>
            <person name="Tomo T."/>
            <person name="Tsuchiya T."/>
            <person name="Wang Z.T."/>
            <person name="Raymond J."/>
            <person name="Mimuro M."/>
            <person name="Blankenship R.E."/>
            <person name="Touchman J.W."/>
        </authorList>
    </citation>
    <scope>NUCLEOTIDE SEQUENCE [LARGE SCALE GENOMIC DNA]</scope>
    <source>
        <strain evidence="2">MBIC 11017</strain>
        <plasmid evidence="2">Plasmid pREB2</plasmid>
    </source>
</reference>
<keyword evidence="2" id="KW-1185">Reference proteome</keyword>
<evidence type="ECO:0000313" key="1">
    <source>
        <dbReference type="EMBL" id="ABW31947.1"/>
    </source>
</evidence>
<organism evidence="1 2">
    <name type="scientific">Acaryochloris marina (strain MBIC 11017)</name>
    <dbReference type="NCBI Taxonomy" id="329726"/>
    <lineage>
        <taxon>Bacteria</taxon>
        <taxon>Bacillati</taxon>
        <taxon>Cyanobacteriota</taxon>
        <taxon>Cyanophyceae</taxon>
        <taxon>Acaryochloridales</taxon>
        <taxon>Acaryochloridaceae</taxon>
        <taxon>Acaryochloris</taxon>
    </lineage>
</organism>
<dbReference type="AlphaFoldDB" id="A8ZLC0"/>
<proteinExistence type="predicted"/>
<dbReference type="HOGENOM" id="CLU_3148209_0_0_3"/>
<dbReference type="EMBL" id="CP000839">
    <property type="protein sequence ID" value="ABW31947.1"/>
    <property type="molecule type" value="Genomic_DNA"/>
</dbReference>
<protein>
    <submittedName>
        <fullName evidence="1">Uncharacterized protein</fullName>
    </submittedName>
</protein>
<accession>A8ZLC0</accession>
<keyword evidence="1" id="KW-0614">Plasmid</keyword>
<gene>
    <name evidence="1" type="ordered locus">AM1_B0227</name>
</gene>
<dbReference type="Proteomes" id="UP000000268">
    <property type="component" value="Plasmid pREB2"/>
</dbReference>
<evidence type="ECO:0000313" key="2">
    <source>
        <dbReference type="Proteomes" id="UP000000268"/>
    </source>
</evidence>
<name>A8ZLC0_ACAM1</name>